<protein>
    <recommendedName>
        <fullName evidence="1">J domain-containing protein</fullName>
    </recommendedName>
</protein>
<organism evidence="2 3">
    <name type="scientific">Nyssa sinensis</name>
    <dbReference type="NCBI Taxonomy" id="561372"/>
    <lineage>
        <taxon>Eukaryota</taxon>
        <taxon>Viridiplantae</taxon>
        <taxon>Streptophyta</taxon>
        <taxon>Embryophyta</taxon>
        <taxon>Tracheophyta</taxon>
        <taxon>Spermatophyta</taxon>
        <taxon>Magnoliopsida</taxon>
        <taxon>eudicotyledons</taxon>
        <taxon>Gunneridae</taxon>
        <taxon>Pentapetalae</taxon>
        <taxon>asterids</taxon>
        <taxon>Cornales</taxon>
        <taxon>Nyssaceae</taxon>
        <taxon>Nyssa</taxon>
    </lineage>
</organism>
<dbReference type="PANTHER" id="PTHR44743:SF12">
    <property type="entry name" value="J DOMAIN-CONTAINING PROTEIN"/>
    <property type="match status" value="1"/>
</dbReference>
<gene>
    <name evidence="2" type="ORF">F0562_021447</name>
</gene>
<dbReference type="PRINTS" id="PR00625">
    <property type="entry name" value="JDOMAIN"/>
</dbReference>
<sequence length="152" mass="17566">MFNVDVVPNGGSCYYSVLGICKQASEAEIRRAYRKLALKWHPDRWMRDPTIAGEAKQRFQQIQEAYSVLSDKGKRSIYDAGLLDLGDDDDDKAFSEFMQEMISMMEKQRSQEGTSLEELQRMLMDMMEGDEATKLGFDWDTCTTKRRRVTPV</sequence>
<dbReference type="PANTHER" id="PTHR44743">
    <property type="entry name" value="PUTATIVE, EXPRESSED-RELATED"/>
    <property type="match status" value="1"/>
</dbReference>
<dbReference type="SMART" id="SM00271">
    <property type="entry name" value="DnaJ"/>
    <property type="match status" value="1"/>
</dbReference>
<proteinExistence type="predicted"/>
<accession>A0A5J5BK98</accession>
<dbReference type="CDD" id="cd06257">
    <property type="entry name" value="DnaJ"/>
    <property type="match status" value="1"/>
</dbReference>
<dbReference type="PROSITE" id="PS50076">
    <property type="entry name" value="DNAJ_2"/>
    <property type="match status" value="1"/>
</dbReference>
<dbReference type="Gene3D" id="1.10.287.110">
    <property type="entry name" value="DnaJ domain"/>
    <property type="match status" value="1"/>
</dbReference>
<dbReference type="InterPro" id="IPR036869">
    <property type="entry name" value="J_dom_sf"/>
</dbReference>
<evidence type="ECO:0000313" key="3">
    <source>
        <dbReference type="Proteomes" id="UP000325577"/>
    </source>
</evidence>
<feature type="domain" description="J" evidence="1">
    <location>
        <begin position="13"/>
        <end position="82"/>
    </location>
</feature>
<name>A0A5J5BK98_9ASTE</name>
<reference evidence="2 3" key="1">
    <citation type="submission" date="2019-09" db="EMBL/GenBank/DDBJ databases">
        <title>A chromosome-level genome assembly of the Chinese tupelo Nyssa sinensis.</title>
        <authorList>
            <person name="Yang X."/>
            <person name="Kang M."/>
            <person name="Yang Y."/>
            <person name="Xiong H."/>
            <person name="Wang M."/>
            <person name="Zhang Z."/>
            <person name="Wang Z."/>
            <person name="Wu H."/>
            <person name="Ma T."/>
            <person name="Liu J."/>
            <person name="Xi Z."/>
        </authorList>
    </citation>
    <scope>NUCLEOTIDE SEQUENCE [LARGE SCALE GENOMIC DNA]</scope>
    <source>
        <strain evidence="2">J267</strain>
        <tissue evidence="2">Leaf</tissue>
    </source>
</reference>
<dbReference type="SUPFAM" id="SSF46565">
    <property type="entry name" value="Chaperone J-domain"/>
    <property type="match status" value="1"/>
</dbReference>
<keyword evidence="3" id="KW-1185">Reference proteome</keyword>
<dbReference type="Proteomes" id="UP000325577">
    <property type="component" value="Linkage Group LG11"/>
</dbReference>
<dbReference type="InterPro" id="IPR018253">
    <property type="entry name" value="DnaJ_domain_CS"/>
</dbReference>
<evidence type="ECO:0000313" key="2">
    <source>
        <dbReference type="EMBL" id="KAA8543058.1"/>
    </source>
</evidence>
<dbReference type="Pfam" id="PF00226">
    <property type="entry name" value="DnaJ"/>
    <property type="match status" value="1"/>
</dbReference>
<dbReference type="PROSITE" id="PS00636">
    <property type="entry name" value="DNAJ_1"/>
    <property type="match status" value="1"/>
</dbReference>
<dbReference type="InterPro" id="IPR001623">
    <property type="entry name" value="DnaJ_domain"/>
</dbReference>
<dbReference type="OrthoDB" id="10250354at2759"/>
<dbReference type="EMBL" id="CM018034">
    <property type="protein sequence ID" value="KAA8543058.1"/>
    <property type="molecule type" value="Genomic_DNA"/>
</dbReference>
<dbReference type="AlphaFoldDB" id="A0A5J5BK98"/>
<evidence type="ECO:0000259" key="1">
    <source>
        <dbReference type="PROSITE" id="PS50076"/>
    </source>
</evidence>